<dbReference type="Gene3D" id="3.40.50.1000">
    <property type="entry name" value="HAD superfamily/HAD-like"/>
    <property type="match status" value="1"/>
</dbReference>
<dbReference type="SMART" id="SM00577">
    <property type="entry name" value="CPDc"/>
    <property type="match status" value="1"/>
</dbReference>
<keyword evidence="1" id="KW-0809">Transit peptide</keyword>
<comment type="subcellular location">
    <subcellularLocation>
        <location evidence="1">Mitochondrion inner membrane</location>
        <topology evidence="1">Single-pass membrane protein</topology>
    </subcellularLocation>
</comment>
<keyword evidence="1" id="KW-0496">Mitochondrion</keyword>
<reference evidence="5 6" key="1">
    <citation type="submission" date="2019-03" db="EMBL/GenBank/DDBJ databases">
        <authorList>
            <person name="Gaulin E."/>
            <person name="Dumas B."/>
        </authorList>
    </citation>
    <scope>NUCLEOTIDE SEQUENCE [LARGE SCALE GENOMIC DNA]</scope>
    <source>
        <strain evidence="5">CBS 568.67</strain>
    </source>
</reference>
<dbReference type="InterPro" id="IPR050365">
    <property type="entry name" value="TIM50"/>
</dbReference>
<comment type="similarity">
    <text evidence="1">Belongs to the TIM50 family.</text>
</comment>
<dbReference type="Proteomes" id="UP000332933">
    <property type="component" value="Unassembled WGS sequence"/>
</dbReference>
<reference evidence="4" key="2">
    <citation type="submission" date="2019-06" db="EMBL/GenBank/DDBJ databases">
        <title>Genomics analysis of Aphanomyces spp. identifies a new class of oomycete effector associated with host adaptation.</title>
        <authorList>
            <person name="Gaulin E."/>
        </authorList>
    </citation>
    <scope>NUCLEOTIDE SEQUENCE</scope>
    <source>
        <strain evidence="4">CBS 578.67</strain>
    </source>
</reference>
<name>A0A485KJI1_9STRA</name>
<evidence type="ECO:0000259" key="3">
    <source>
        <dbReference type="PROSITE" id="PS50969"/>
    </source>
</evidence>
<comment type="subunit">
    <text evidence="1">Component of the TIM23 complex.</text>
</comment>
<proteinExistence type="inferred from homology"/>
<feature type="compositionally biased region" description="Polar residues" evidence="2">
    <location>
        <begin position="37"/>
        <end position="48"/>
    </location>
</feature>
<keyword evidence="1" id="KW-0653">Protein transport</keyword>
<dbReference type="SUPFAM" id="SSF56784">
    <property type="entry name" value="HAD-like"/>
    <property type="match status" value="1"/>
</dbReference>
<gene>
    <name evidence="5" type="primary">Aste57867_8132</name>
    <name evidence="4" type="ORF">As57867_008102</name>
    <name evidence="5" type="ORF">ASTE57867_8132</name>
</gene>
<dbReference type="EMBL" id="CAADRA010005113">
    <property type="protein sequence ID" value="VFT85021.1"/>
    <property type="molecule type" value="Genomic_DNA"/>
</dbReference>
<feature type="domain" description="FCP1 homology" evidence="3">
    <location>
        <begin position="218"/>
        <end position="381"/>
    </location>
</feature>
<dbReference type="CDD" id="cd07521">
    <property type="entry name" value="HAD_FCP1-like"/>
    <property type="match status" value="1"/>
</dbReference>
<dbReference type="GO" id="GO:0005744">
    <property type="term" value="C:TIM23 mitochondrial import inner membrane translocase complex"/>
    <property type="evidence" value="ECO:0007669"/>
    <property type="project" value="UniProtKB-UniRule"/>
</dbReference>
<feature type="compositionally biased region" description="Low complexity" evidence="2">
    <location>
        <begin position="25"/>
        <end position="36"/>
    </location>
</feature>
<dbReference type="AlphaFoldDB" id="A0A485KJI1"/>
<evidence type="ECO:0000256" key="2">
    <source>
        <dbReference type="SAM" id="MobiDB-lite"/>
    </source>
</evidence>
<keyword evidence="1" id="KW-0813">Transport</keyword>
<comment type="function">
    <text evidence="1">Essential component of the TIM23 complex, a complex that mediates the translocation of transit peptide-containing proteins across the mitochondrial inner membrane.</text>
</comment>
<sequence>MFRSFDRWMERTWLSVVESFGGPATTHSSSTLLTSSPGRASTPSTTNGRRAPPQRHRRSSSFGIPRFDEFHAMPLRPYDTERSYHLSSKRYPRFTFVMDDHPIRSLEPKADRTATLLHLVAHLFGQLDGAITSNEIKTTVQGRNWVNIQHAQLLLTLHDPTPVTDPQTSIQEIYRTLQAYLKTGELELDATWKSWLDDEMARILHLGSISAPLSSLAAARRKKCLVLDLDRTLWYRSYRPFETADFVAVYHVPRKRSASSIFVSIRPGAQFLLDSLAPFYDIVVFTASDRKCTDDLIDLVDSKRHIQYRFYRDLCAASDEKSSRLTKDVALLGRPLSDIVIVDDNPKAWATSRANVILCKEYTGSKRDVEMYSVTHQLLELHGVDDVRPHLRAAAAANIQVA</sequence>
<keyword evidence="1" id="KW-0811">Translocation</keyword>
<evidence type="ECO:0000313" key="6">
    <source>
        <dbReference type="Proteomes" id="UP000332933"/>
    </source>
</evidence>
<dbReference type="OrthoDB" id="277011at2759"/>
<dbReference type="InterPro" id="IPR023214">
    <property type="entry name" value="HAD_sf"/>
</dbReference>
<evidence type="ECO:0000313" key="4">
    <source>
        <dbReference type="EMBL" id="KAF0701351.1"/>
    </source>
</evidence>
<dbReference type="InterPro" id="IPR004274">
    <property type="entry name" value="FCP1_dom"/>
</dbReference>
<dbReference type="Pfam" id="PF03031">
    <property type="entry name" value="NIF"/>
    <property type="match status" value="1"/>
</dbReference>
<protein>
    <recommendedName>
        <fullName evidence="1">Mitochondrial import inner membrane translocase subunit TIM50</fullName>
    </recommendedName>
</protein>
<feature type="region of interest" description="Disordered" evidence="2">
    <location>
        <begin position="23"/>
        <end position="63"/>
    </location>
</feature>
<evidence type="ECO:0000313" key="5">
    <source>
        <dbReference type="EMBL" id="VFT85021.1"/>
    </source>
</evidence>
<dbReference type="PROSITE" id="PS50969">
    <property type="entry name" value="FCP1"/>
    <property type="match status" value="1"/>
</dbReference>
<dbReference type="GO" id="GO:0015031">
    <property type="term" value="P:protein transport"/>
    <property type="evidence" value="ECO:0007669"/>
    <property type="project" value="UniProtKB-KW"/>
</dbReference>
<evidence type="ECO:0000256" key="1">
    <source>
        <dbReference type="RuleBase" id="RU365079"/>
    </source>
</evidence>
<dbReference type="EMBL" id="VJMH01005092">
    <property type="protein sequence ID" value="KAF0701351.1"/>
    <property type="molecule type" value="Genomic_DNA"/>
</dbReference>
<keyword evidence="6" id="KW-1185">Reference proteome</keyword>
<dbReference type="PANTHER" id="PTHR12210">
    <property type="entry name" value="DULLARD PROTEIN PHOSPHATASE"/>
    <property type="match status" value="1"/>
</dbReference>
<accession>A0A485KJI1</accession>
<organism evidence="5 6">
    <name type="scientific">Aphanomyces stellatus</name>
    <dbReference type="NCBI Taxonomy" id="120398"/>
    <lineage>
        <taxon>Eukaryota</taxon>
        <taxon>Sar</taxon>
        <taxon>Stramenopiles</taxon>
        <taxon>Oomycota</taxon>
        <taxon>Saprolegniomycetes</taxon>
        <taxon>Saprolegniales</taxon>
        <taxon>Verrucalvaceae</taxon>
        <taxon>Aphanomyces</taxon>
    </lineage>
</organism>
<dbReference type="InterPro" id="IPR036412">
    <property type="entry name" value="HAD-like_sf"/>
</dbReference>